<gene>
    <name evidence="1" type="ORF">ESY86_15200</name>
</gene>
<reference evidence="1 2" key="1">
    <citation type="submission" date="2019-08" db="EMBL/GenBank/DDBJ databases">
        <title>Genomes of Subsaximicrobium wynnwilliamsii strains.</title>
        <authorList>
            <person name="Bowman J.P."/>
        </authorList>
    </citation>
    <scope>NUCLEOTIDE SEQUENCE [LARGE SCALE GENOMIC DNA]</scope>
    <source>
        <strain evidence="1 2">2-80-2</strain>
    </source>
</reference>
<name>A0A5C6ZCN9_9FLAO</name>
<sequence>MTLTTTKFSTLTNSIRFTLVAVFLFLTSGVVAQITAAPNRVITDFVVIIKDPSGGFSSGDEDTILVQLYYKGESASHQNLYIGDETFISANEMSFKIKTSLNYDQFGDLWVNNADTEINIEYLKPIKKTLSNKSSENTVTRITEIFTDYNVGTSNNPTKPRTKGFWRSSQWKDDQGNEDLKPNSNHDLLAFTYDGITYSTGVKDSRLSDNEVTFTPQKFKAYSTNGVQGKIKREHYLITGDAVDGNISTNESATITSSTIKGFGIFKSIIDGVNGLDLGTGITNFNKDVTVKFFSGNGQVGAISDNIPDLVITQIADASDGSSDIYYYADEFGSIVGRPIRLDIKKNNNEDGDGLLARWRMDLFSYSSGNFQGAIPTVFATNQTATEKTLKMVGLRLEEFEINASNIDQVNNVNMGAGGNADIAFLAYNRDAFDIKSPVATRYPVSQFICKVPNTSSSITFNTIADIDGRNVPIESIPDNQTLTYEWFKENTATSSTGSLTPATVDAPFTLSGGITINDLGTYNLKISNSFGTIILPVSLEEGGTPAIWTGGPQFNFPPVYAAAGITPSDSDRNLIFAAEYNPTTAENLEGCNCRVQAGAKVTIPIGKTLKLYSEIIIEEEVPTEYDTDGNVIANSIPAGTFTLKDGASLIQTKAVTTNANSGTINKERTANNLNKYDYVYWSSPVENFNIDGISSNTPRYLWDPAASNTGVTGVSGNYISAAGSNMEAGRGYIVRVPNTMPAYPEAGISATSTLTGRPNNGNITIDIVPTSGTYDSTISNFNLIGNPYPSAIDADKFLTDHALTSQKIEGFVYIWTHNASPTALNSPYYQDYNLNYGNQYFTYNNTGSNPSQGSSFNGKIASGQAFFVQGIQSLTTSVPLTFENDLRFDSGPNYDNNDFYRNASADSEKQLVWLNLTNANNIATTALIGYVDGATYERDVLYDAHITDDTFSLHSVLNETVLSIQGRPLPFQESDLVPLGFTISENGIYKIGIDNLKGAVFVDQEQALYVEDLYLNLSHDLRQSPYSFTAIAGTVNDRFVLRYTAPTLSTNQVTSLDTFAFINNGVLKVQSSQDIEAVQIYDLTGKAIANYIPESLSKRFSKDFNFARGLYFAVITLENGFTVKKKLLN</sequence>
<organism evidence="1 2">
    <name type="scientific">Subsaximicrobium wynnwilliamsii</name>
    <dbReference type="NCBI Taxonomy" id="291179"/>
    <lineage>
        <taxon>Bacteria</taxon>
        <taxon>Pseudomonadati</taxon>
        <taxon>Bacteroidota</taxon>
        <taxon>Flavobacteriia</taxon>
        <taxon>Flavobacteriales</taxon>
        <taxon>Flavobacteriaceae</taxon>
        <taxon>Subsaximicrobium</taxon>
    </lineage>
</organism>
<evidence type="ECO:0000313" key="1">
    <source>
        <dbReference type="EMBL" id="TXD87819.1"/>
    </source>
</evidence>
<proteinExistence type="predicted"/>
<dbReference type="EMBL" id="VORO01000019">
    <property type="protein sequence ID" value="TXD87819.1"/>
    <property type="molecule type" value="Genomic_DNA"/>
</dbReference>
<accession>A0A5C6ZCN9</accession>
<dbReference type="Proteomes" id="UP000321578">
    <property type="component" value="Unassembled WGS sequence"/>
</dbReference>
<evidence type="ECO:0008006" key="3">
    <source>
        <dbReference type="Google" id="ProtNLM"/>
    </source>
</evidence>
<keyword evidence="2" id="KW-1185">Reference proteome</keyword>
<dbReference type="RefSeq" id="WP_147087449.1">
    <property type="nucleotide sequence ID" value="NZ_VORM01000018.1"/>
</dbReference>
<protein>
    <recommendedName>
        <fullName evidence="3">T9SS type A sorting domain-containing protein</fullName>
    </recommendedName>
</protein>
<dbReference type="OrthoDB" id="1652165at2"/>
<dbReference type="AlphaFoldDB" id="A0A5C6ZCN9"/>
<comment type="caution">
    <text evidence="1">The sequence shown here is derived from an EMBL/GenBank/DDBJ whole genome shotgun (WGS) entry which is preliminary data.</text>
</comment>
<evidence type="ECO:0000313" key="2">
    <source>
        <dbReference type="Proteomes" id="UP000321578"/>
    </source>
</evidence>